<comment type="similarity">
    <text evidence="8">Belongs to the EzrA family.</text>
</comment>
<comment type="caution">
    <text evidence="10">The sequence shown here is derived from an EMBL/GenBank/DDBJ whole genome shotgun (WGS) entry which is preliminary data.</text>
</comment>
<keyword evidence="6 8" id="KW-0717">Septation</keyword>
<feature type="topological domain" description="Cytoplasmic" evidence="8">
    <location>
        <begin position="22"/>
        <end position="564"/>
    </location>
</feature>
<dbReference type="SUPFAM" id="SSF111384">
    <property type="entry name" value="OmpH-like"/>
    <property type="match status" value="1"/>
</dbReference>
<keyword evidence="2 8" id="KW-0812">Transmembrane</keyword>
<dbReference type="EMBL" id="JBHUEM010000054">
    <property type="protein sequence ID" value="MFD1739322.1"/>
    <property type="molecule type" value="Genomic_DNA"/>
</dbReference>
<evidence type="ECO:0000256" key="4">
    <source>
        <dbReference type="ARBA" id="ARBA00023054"/>
    </source>
</evidence>
<evidence type="ECO:0000256" key="7">
    <source>
        <dbReference type="ARBA" id="ARBA00023306"/>
    </source>
</evidence>
<evidence type="ECO:0000256" key="8">
    <source>
        <dbReference type="HAMAP-Rule" id="MF_00728"/>
    </source>
</evidence>
<keyword evidence="3 8" id="KW-1133">Transmembrane helix</keyword>
<dbReference type="Pfam" id="PF06160">
    <property type="entry name" value="EzrA"/>
    <property type="match status" value="1"/>
</dbReference>
<evidence type="ECO:0000313" key="10">
    <source>
        <dbReference type="EMBL" id="MFD1739322.1"/>
    </source>
</evidence>
<evidence type="ECO:0000256" key="9">
    <source>
        <dbReference type="SAM" id="Phobius"/>
    </source>
</evidence>
<comment type="subcellular location">
    <subcellularLocation>
        <location evidence="8">Cell membrane</location>
        <topology evidence="8">Single-pass membrane protein</topology>
    </subcellularLocation>
    <text evidence="8">Colocalized with FtsZ to the nascent septal site.</text>
</comment>
<dbReference type="Proteomes" id="UP001597214">
    <property type="component" value="Unassembled WGS sequence"/>
</dbReference>
<keyword evidence="7 8" id="KW-0131">Cell cycle</keyword>
<feature type="coiled-coil region" evidence="8">
    <location>
        <begin position="404"/>
        <end position="465"/>
    </location>
</feature>
<evidence type="ECO:0000256" key="6">
    <source>
        <dbReference type="ARBA" id="ARBA00023210"/>
    </source>
</evidence>
<gene>
    <name evidence="8 10" type="primary">ezrA</name>
    <name evidence="10" type="ORF">ACFSCX_22840</name>
</gene>
<feature type="transmembrane region" description="Helical" evidence="9">
    <location>
        <begin position="6"/>
        <end position="22"/>
    </location>
</feature>
<keyword evidence="8" id="KW-1003">Cell membrane</keyword>
<accession>A0ABW4LVW0</accession>
<reference evidence="11" key="1">
    <citation type="journal article" date="2019" name="Int. J. Syst. Evol. Microbiol.">
        <title>The Global Catalogue of Microorganisms (GCM) 10K type strain sequencing project: providing services to taxonomists for standard genome sequencing and annotation.</title>
        <authorList>
            <consortium name="The Broad Institute Genomics Platform"/>
            <consortium name="The Broad Institute Genome Sequencing Center for Infectious Disease"/>
            <person name="Wu L."/>
            <person name="Ma J."/>
        </authorList>
    </citation>
    <scope>NUCLEOTIDE SEQUENCE [LARGE SCALE GENOMIC DNA]</scope>
    <source>
        <strain evidence="11">CCUG 49339</strain>
    </source>
</reference>
<keyword evidence="5 8" id="KW-0472">Membrane</keyword>
<proteinExistence type="inferred from homology"/>
<evidence type="ECO:0000256" key="3">
    <source>
        <dbReference type="ARBA" id="ARBA00022989"/>
    </source>
</evidence>
<comment type="function">
    <text evidence="8">Negative regulator of FtsZ ring formation; modulates the frequency and position of FtsZ ring formation. Inhibits FtsZ ring formation at polar sites. Interacts either with FtsZ or with one of its binding partners to promote depolymerization.</text>
</comment>
<evidence type="ECO:0000256" key="2">
    <source>
        <dbReference type="ARBA" id="ARBA00022692"/>
    </source>
</evidence>
<organism evidence="10 11">
    <name type="scientific">Bacillus salitolerans</name>
    <dbReference type="NCBI Taxonomy" id="1437434"/>
    <lineage>
        <taxon>Bacteria</taxon>
        <taxon>Bacillati</taxon>
        <taxon>Bacillota</taxon>
        <taxon>Bacilli</taxon>
        <taxon>Bacillales</taxon>
        <taxon>Bacillaceae</taxon>
        <taxon>Bacillus</taxon>
    </lineage>
</organism>
<dbReference type="RefSeq" id="WP_377930553.1">
    <property type="nucleotide sequence ID" value="NZ_JBHUEM010000054.1"/>
</dbReference>
<feature type="topological domain" description="Extracellular" evidence="8">
    <location>
        <begin position="1"/>
        <end position="2"/>
    </location>
</feature>
<evidence type="ECO:0000313" key="11">
    <source>
        <dbReference type="Proteomes" id="UP001597214"/>
    </source>
</evidence>
<protein>
    <recommendedName>
        <fullName evidence="8">Septation ring formation regulator EzrA</fullName>
    </recommendedName>
</protein>
<dbReference type="NCBIfam" id="NF003413">
    <property type="entry name" value="PRK04778.1-7"/>
    <property type="match status" value="1"/>
</dbReference>
<keyword evidence="11" id="KW-1185">Reference proteome</keyword>
<evidence type="ECO:0000256" key="1">
    <source>
        <dbReference type="ARBA" id="ARBA00022618"/>
    </source>
</evidence>
<sequence length="564" mass="65858">MEFIIGIILVIVAVIIYGMLSRKKIYKEVDRLESWKIEIMNRPVTDEMAMVKSLNMTGQTEELFERWRKQWDEIVTTELPNVEEALFDIEECADKFQFRKSRALVKQLHDRLQGIEDTIQTILQELKDLVGSEEKNRTEIEELKQEYREVKRALLAHSNSFGRAEGKMEKLLDETMIIFKEFDEAMSLGNIMSAREMVLAISGQLKLVQQLIEEVPQLLKECQVHIPNQLDELVVGIKEMKDEGFILSHLLLDKETTIIRDQLLDFLTLIENANIDPVKQGIADIKEKIESIYESLEKEALSKHFVLKERNIVHEDLDVLFEETKKTKEETEQVQLSYQISKTDLETQTDIEKQINELIKRLSAVQSSVEEKDMAYSLIRIELEDIKYQIESLKYSHQEFSNMLQTLRKDEVHAKEQLEEMRKMILEAKRLVQKSNLPGLPQTYLSKIQECNQNVKMVAEKLEEKPLHIPGLNEMLEQAFHVVKKLTVQTEEMVEQAYLVEQVIQYGNRYRGKYYQLAEQLDEAESSFRNYEYSLALEQAATALEKIEPGALKKIQYRLDSTNS</sequence>
<dbReference type="HAMAP" id="MF_00728">
    <property type="entry name" value="EzrA"/>
    <property type="match status" value="1"/>
</dbReference>
<evidence type="ECO:0000256" key="5">
    <source>
        <dbReference type="ARBA" id="ARBA00023136"/>
    </source>
</evidence>
<name>A0ABW4LVW0_9BACI</name>
<feature type="coiled-coil region" evidence="8">
    <location>
        <begin position="105"/>
        <end position="160"/>
    </location>
</feature>
<dbReference type="InterPro" id="IPR010379">
    <property type="entry name" value="EzrA"/>
</dbReference>
<keyword evidence="4 8" id="KW-0175">Coiled coil</keyword>
<dbReference type="InterPro" id="IPR024930">
    <property type="entry name" value="Skp_dom_sf"/>
</dbReference>
<keyword evidence="1 8" id="KW-0132">Cell division</keyword>